<dbReference type="RefSeq" id="WP_118220683.1">
    <property type="nucleotide sequence ID" value="NZ_JADNIJ010000001.1"/>
</dbReference>
<dbReference type="Gene3D" id="2.40.170.20">
    <property type="entry name" value="TonB-dependent receptor, beta-barrel domain"/>
    <property type="match status" value="1"/>
</dbReference>
<dbReference type="SUPFAM" id="SSF56935">
    <property type="entry name" value="Porins"/>
    <property type="match status" value="1"/>
</dbReference>
<dbReference type="Proteomes" id="UP000285650">
    <property type="component" value="Unassembled WGS sequence"/>
</dbReference>
<reference evidence="5 6" key="1">
    <citation type="submission" date="2018-08" db="EMBL/GenBank/DDBJ databases">
        <title>A genome reference for cultivated species of the human gut microbiota.</title>
        <authorList>
            <person name="Zou Y."/>
            <person name="Xue W."/>
            <person name="Luo G."/>
        </authorList>
    </citation>
    <scope>NUCLEOTIDE SEQUENCE [LARGE SCALE GENOMIC DNA]</scope>
    <source>
        <strain evidence="5 6">AM27-17</strain>
    </source>
</reference>
<dbReference type="GO" id="GO:0009279">
    <property type="term" value="C:cell outer membrane"/>
    <property type="evidence" value="ECO:0007669"/>
    <property type="project" value="UniProtKB-SubCell"/>
</dbReference>
<evidence type="ECO:0000256" key="1">
    <source>
        <dbReference type="ARBA" id="ARBA00004442"/>
    </source>
</evidence>
<accession>A0A414LLJ9</accession>
<dbReference type="Gene3D" id="2.60.40.1120">
    <property type="entry name" value="Carboxypeptidase-like, regulatory domain"/>
    <property type="match status" value="1"/>
</dbReference>
<keyword evidence="3" id="KW-0998">Cell outer membrane</keyword>
<evidence type="ECO:0000313" key="5">
    <source>
        <dbReference type="EMBL" id="RHE95516.1"/>
    </source>
</evidence>
<protein>
    <recommendedName>
        <fullName evidence="7">TonB-dependent receptor</fullName>
    </recommendedName>
</protein>
<dbReference type="EMBL" id="QSKV01000001">
    <property type="protein sequence ID" value="RHE95516.1"/>
    <property type="molecule type" value="Genomic_DNA"/>
</dbReference>
<evidence type="ECO:0008006" key="7">
    <source>
        <dbReference type="Google" id="ProtNLM"/>
    </source>
</evidence>
<evidence type="ECO:0000256" key="4">
    <source>
        <dbReference type="SAM" id="SignalP"/>
    </source>
</evidence>
<evidence type="ECO:0000313" key="6">
    <source>
        <dbReference type="Proteomes" id="UP000285650"/>
    </source>
</evidence>
<keyword evidence="2" id="KW-0472">Membrane</keyword>
<dbReference type="AlphaFoldDB" id="A0A414LLJ9"/>
<keyword evidence="4" id="KW-0732">Signal</keyword>
<evidence type="ECO:0000256" key="3">
    <source>
        <dbReference type="ARBA" id="ARBA00023237"/>
    </source>
</evidence>
<evidence type="ECO:0000256" key="2">
    <source>
        <dbReference type="ARBA" id="ARBA00023136"/>
    </source>
</evidence>
<dbReference type="Pfam" id="PF13715">
    <property type="entry name" value="CarbopepD_reg_2"/>
    <property type="match status" value="1"/>
</dbReference>
<dbReference type="SUPFAM" id="SSF49464">
    <property type="entry name" value="Carboxypeptidase regulatory domain-like"/>
    <property type="match status" value="1"/>
</dbReference>
<dbReference type="InterPro" id="IPR008969">
    <property type="entry name" value="CarboxyPept-like_regulatory"/>
</dbReference>
<feature type="chain" id="PRO_5019325615" description="TonB-dependent receptor" evidence="4">
    <location>
        <begin position="19"/>
        <end position="864"/>
    </location>
</feature>
<comment type="caution">
    <text evidence="5">The sequence shown here is derived from an EMBL/GenBank/DDBJ whole genome shotgun (WGS) entry which is preliminary data.</text>
</comment>
<gene>
    <name evidence="5" type="ORF">DW712_02130</name>
</gene>
<comment type="subcellular location">
    <subcellularLocation>
        <location evidence="1">Cell outer membrane</location>
    </subcellularLocation>
</comment>
<sequence length="864" mass="98584">MRIIFFFSLLFYSILTNAQQVIQGVVVDADTSTPLSDVQITVRKEKLILQYTSSDKKGGFKIKTPADSKGSKLFFSFLGYKTVEIELSEAAHKAKVEMTPQSFSINEVTVKAPKIREQGDTIMYFVEQFSSERDKTIGDVLKKMPGIDIDTEGKITYNGKSINKFYIEGQDLLGGRYGLAVNGIPQKEVGQIEVYEDHQPIRALEGLSFSDQAAINVKLKENAKAHWITTLDMGSGLPLPLWEAKLFAMCIRGDKQNISILKSNNNGHDLSRECQTVATRGLSEEEESYNQGQYIDVKLPEVPYLSKERTLDNRSHLFSTNQLWNLKNDYQLKGQINYLNDEIKAGTASTTTYYLPEEDFTLTEIEDGKADRNILATTLTIIGNKKSFYLNNSLNTEWRWNDTDLITQNSEDRIREKASLPSYKISNSFSLVKRIKQHSLSLTSFALWQSDPHDLGIRTNGQEQANQAVTSNLLFNNNSASYSFALKKFVVSATGGAGFFLHKIENSRAIDIPSKDLFVANSARTNYIHTYLTPKIELNKKILIATLQCSINYYHYLYKANTTRRGMDYFYCSPSLRVQYNITPDLKWTVFGSLSDKKPNVFQWYDGMIIQNYRNLRLGQLTEKKSSSKIVSTTVAYKNLPLLLFANANVLLQWDGEEYIENRNFQDNGTIIYSSIPKSYQSSQQIMSAKVSKGIHWIDGAASLQGTYYAQHSRMNQNETLTPYSTNMYILSGSINGKIGQIMDWNYNISHSKSTLKTEDEQLFAYRGLSNKLSTDWHLSKKITLRADAEHYKNEISEKKFKSIFFLDASLVYKVNRKLEMSLNADNLLNKDRYDYTITGNLSMHTSKQNIRGRNIFIRFYYLL</sequence>
<proteinExistence type="predicted"/>
<name>A0A414LLJ9_9BACE</name>
<dbReference type="InterPro" id="IPR036942">
    <property type="entry name" value="Beta-barrel_TonB_sf"/>
</dbReference>
<organism evidence="5 6">
    <name type="scientific">Bacteroides intestinalis</name>
    <dbReference type="NCBI Taxonomy" id="329854"/>
    <lineage>
        <taxon>Bacteria</taxon>
        <taxon>Pseudomonadati</taxon>
        <taxon>Bacteroidota</taxon>
        <taxon>Bacteroidia</taxon>
        <taxon>Bacteroidales</taxon>
        <taxon>Bacteroidaceae</taxon>
        <taxon>Bacteroides</taxon>
    </lineage>
</organism>
<feature type="signal peptide" evidence="4">
    <location>
        <begin position="1"/>
        <end position="18"/>
    </location>
</feature>